<keyword evidence="2" id="KW-0732">Signal</keyword>
<evidence type="ECO:0000259" key="3">
    <source>
        <dbReference type="Pfam" id="PF13511"/>
    </source>
</evidence>
<dbReference type="AlphaFoldDB" id="A0A558DFV9"/>
<evidence type="ECO:0000256" key="2">
    <source>
        <dbReference type="SAM" id="SignalP"/>
    </source>
</evidence>
<protein>
    <submittedName>
        <fullName evidence="4">DUF4124 domain-containing protein</fullName>
    </submittedName>
</protein>
<feature type="chain" id="PRO_5022215720" evidence="2">
    <location>
        <begin position="25"/>
        <end position="159"/>
    </location>
</feature>
<evidence type="ECO:0000313" key="4">
    <source>
        <dbReference type="EMBL" id="TVT59916.1"/>
    </source>
</evidence>
<dbReference type="Pfam" id="PF13511">
    <property type="entry name" value="DUF4124"/>
    <property type="match status" value="1"/>
</dbReference>
<comment type="caution">
    <text evidence="4">The sequence shown here is derived from an EMBL/GenBank/DDBJ whole genome shotgun (WGS) entry which is preliminary data.</text>
</comment>
<dbReference type="Proteomes" id="UP000317355">
    <property type="component" value="Unassembled WGS sequence"/>
</dbReference>
<dbReference type="InterPro" id="IPR025392">
    <property type="entry name" value="DUF4124"/>
</dbReference>
<proteinExistence type="predicted"/>
<feature type="region of interest" description="Disordered" evidence="1">
    <location>
        <begin position="38"/>
        <end position="104"/>
    </location>
</feature>
<feature type="signal peptide" evidence="2">
    <location>
        <begin position="1"/>
        <end position="24"/>
    </location>
</feature>
<accession>A0A558DFV9</accession>
<evidence type="ECO:0000313" key="5">
    <source>
        <dbReference type="Proteomes" id="UP000317355"/>
    </source>
</evidence>
<feature type="domain" description="DUF4124" evidence="3">
    <location>
        <begin position="13"/>
        <end position="56"/>
    </location>
</feature>
<sequence>MARLNWVCVFSCLLLFSMLQVAEAAVFRWVDAQGRVQFGDRPPPDQQAEELEIKSSPIGRGDPDSQITQQRNERRQKILESYQDEREEKRQAQKKRDAKAAQRKIRCAEARNRLHEYERATALYELQSDGSRVYLTKEQFESQIETARASVKKLCGSNQ</sequence>
<feature type="compositionally biased region" description="Basic and acidic residues" evidence="1">
    <location>
        <begin position="71"/>
        <end position="104"/>
    </location>
</feature>
<name>A0A558DFV9_9GAMM</name>
<evidence type="ECO:0000256" key="1">
    <source>
        <dbReference type="SAM" id="MobiDB-lite"/>
    </source>
</evidence>
<gene>
    <name evidence="4" type="ORF">FHK82_02770</name>
</gene>
<organism evidence="4 5">
    <name type="scientific">Sedimenticola thiotaurini</name>
    <dbReference type="NCBI Taxonomy" id="1543721"/>
    <lineage>
        <taxon>Bacteria</taxon>
        <taxon>Pseudomonadati</taxon>
        <taxon>Pseudomonadota</taxon>
        <taxon>Gammaproteobacteria</taxon>
        <taxon>Chromatiales</taxon>
        <taxon>Sedimenticolaceae</taxon>
        <taxon>Sedimenticola</taxon>
    </lineage>
</organism>
<reference evidence="4 5" key="1">
    <citation type="submission" date="2019-07" db="EMBL/GenBank/DDBJ databases">
        <title>The pathways for chlorine oxyanion respiration interact through the shared metabolite chlorate.</title>
        <authorList>
            <person name="Barnum T.P."/>
            <person name="Cheng Y."/>
            <person name="Hill K.A."/>
            <person name="Lucas L.N."/>
            <person name="Carlson H.K."/>
            <person name="Coates J.D."/>
        </authorList>
    </citation>
    <scope>NUCLEOTIDE SEQUENCE [LARGE SCALE GENOMIC DNA]</scope>
    <source>
        <strain evidence="4">BK-3</strain>
    </source>
</reference>
<dbReference type="EMBL" id="VMRY01000003">
    <property type="protein sequence ID" value="TVT59916.1"/>
    <property type="molecule type" value="Genomic_DNA"/>
</dbReference>